<dbReference type="Proteomes" id="UP001652445">
    <property type="component" value="Unassembled WGS sequence"/>
</dbReference>
<dbReference type="Pfam" id="PF07470">
    <property type="entry name" value="Glyco_hydro_88"/>
    <property type="match status" value="1"/>
</dbReference>
<reference evidence="2 3" key="1">
    <citation type="submission" date="2022-09" db="EMBL/GenBank/DDBJ databases">
        <authorList>
            <person name="Han X.L."/>
            <person name="Wang Q."/>
            <person name="Lu T."/>
        </authorList>
    </citation>
    <scope>NUCLEOTIDE SEQUENCE [LARGE SCALE GENOMIC DNA]</scope>
    <source>
        <strain evidence="2 3">WQ 127069</strain>
    </source>
</reference>
<gene>
    <name evidence="2" type="ORF">OB236_05630</name>
</gene>
<dbReference type="GO" id="GO:0016787">
    <property type="term" value="F:hydrolase activity"/>
    <property type="evidence" value="ECO:0007669"/>
    <property type="project" value="UniProtKB-KW"/>
</dbReference>
<evidence type="ECO:0000256" key="1">
    <source>
        <dbReference type="ARBA" id="ARBA00022801"/>
    </source>
</evidence>
<dbReference type="PANTHER" id="PTHR33886:SF8">
    <property type="entry name" value="UNSATURATED RHAMNOGALACTURONAN HYDROLASE (EUROFUNG)"/>
    <property type="match status" value="1"/>
</dbReference>
<dbReference type="PANTHER" id="PTHR33886">
    <property type="entry name" value="UNSATURATED RHAMNOGALACTURONAN HYDROLASE (EUROFUNG)"/>
    <property type="match status" value="1"/>
</dbReference>
<keyword evidence="3" id="KW-1185">Reference proteome</keyword>
<comment type="caution">
    <text evidence="2">The sequence shown here is derived from an EMBL/GenBank/DDBJ whole genome shotgun (WGS) entry which is preliminary data.</text>
</comment>
<dbReference type="Gene3D" id="1.50.10.10">
    <property type="match status" value="1"/>
</dbReference>
<evidence type="ECO:0000313" key="3">
    <source>
        <dbReference type="Proteomes" id="UP001652445"/>
    </source>
</evidence>
<dbReference type="SUPFAM" id="SSF48208">
    <property type="entry name" value="Six-hairpin glycosidases"/>
    <property type="match status" value="1"/>
</dbReference>
<dbReference type="InterPro" id="IPR008928">
    <property type="entry name" value="6-hairpin_glycosidase_sf"/>
</dbReference>
<dbReference type="InterPro" id="IPR010905">
    <property type="entry name" value="Glyco_hydro_88"/>
</dbReference>
<name>A0ABT2UC62_9BACL</name>
<evidence type="ECO:0000313" key="2">
    <source>
        <dbReference type="EMBL" id="MCU6791606.1"/>
    </source>
</evidence>
<keyword evidence="1 2" id="KW-0378">Hydrolase</keyword>
<accession>A0ABT2UC62</accession>
<protein>
    <submittedName>
        <fullName evidence="2">Glycoside hydrolase family 88 protein</fullName>
    </submittedName>
</protein>
<dbReference type="InterPro" id="IPR012341">
    <property type="entry name" value="6hp_glycosidase-like_sf"/>
</dbReference>
<sequence>MSLESPDYYPARIMNAPDRLLPEGKRLPHGWSAVPVVNEPLQLEWPDTGDYIARKLPAPSRLRITVALDYRDAKLIEVFLPETGSVLGHIDIRYAYVFQPFELALTAEQTEAVLRQGVGIRVDEGEWPLWIFDALEGDISRKLYAPHLLIGDDQQPMKHYLDSVSSLSSLQPFGWLEGCVLDGIYAMRNVLGAQRIDQVIEAHLGQFLDSEGNLHYEDLHGRKADGSFTTIEATLPLAVIVKVWPDHSIVTGALEFWSSRGTDTAAGGLVIDGDAVTAEGAYTVAYPLAAIASRLNRQDLAEQAIQQLLLRRDCLADGNHIYLRYFQQSQTHTFRSWSRAFAWYMLGMTQTWIELKTSRYASLPGVSEIEEELRRVAKAALSWRQPEGLWTCFLDEPETGIETSGSAGIAAAIALCAKHGLLQESYAVVAAESLNVLATYLTPDGILSGVAQHNAGGLELQRGGYRVLSQMGMGLMAQLYAAIHSDARLSALGSRLSDDIGVRDYE</sequence>
<dbReference type="InterPro" id="IPR052043">
    <property type="entry name" value="PolySaccharide_Degr_Enz"/>
</dbReference>
<organism evidence="2 3">
    <name type="scientific">Paenibacillus baimaensis</name>
    <dbReference type="NCBI Taxonomy" id="2982185"/>
    <lineage>
        <taxon>Bacteria</taxon>
        <taxon>Bacillati</taxon>
        <taxon>Bacillota</taxon>
        <taxon>Bacilli</taxon>
        <taxon>Bacillales</taxon>
        <taxon>Paenibacillaceae</taxon>
        <taxon>Paenibacillus</taxon>
    </lineage>
</organism>
<dbReference type="EMBL" id="JAOQIO010000011">
    <property type="protein sequence ID" value="MCU6791606.1"/>
    <property type="molecule type" value="Genomic_DNA"/>
</dbReference>
<proteinExistence type="predicted"/>
<dbReference type="RefSeq" id="WP_262683137.1">
    <property type="nucleotide sequence ID" value="NZ_JAOQIO010000011.1"/>
</dbReference>